<comment type="caution">
    <text evidence="2">The sequence shown here is derived from an EMBL/GenBank/DDBJ whole genome shotgun (WGS) entry which is preliminary data.</text>
</comment>
<dbReference type="SUPFAM" id="SSF141571">
    <property type="entry name" value="Pentapeptide repeat-like"/>
    <property type="match status" value="1"/>
</dbReference>
<dbReference type="EMBL" id="BIFY01000121">
    <property type="protein sequence ID" value="GCE62285.1"/>
    <property type="molecule type" value="Genomic_DNA"/>
</dbReference>
<name>A0A402DJF1_MICAE</name>
<dbReference type="RefSeq" id="WP_008197125.1">
    <property type="nucleotide sequence ID" value="NZ_BIFY01000121.1"/>
</dbReference>
<sequence length="260" mass="28253">MAKAQMIDHLKKTCQKTLKLLEQLGPISNLAVLIAAITYLTYGEQKQRNSDVTQAWTVITAAYEQKGSGGRIQALELLNASPGIPGRHRFPWFWLTWNPESLQGLEAPNAFLQNIQLPNADLWQANLKNANLRGANLQNSSLEGANLQKSILAAAHLQGSRLRIANLAGADLFRANLRGANLRGANLHSAGLVEANLQSSDLAGAKLQMATLYRANLQDAKYTDASTSPKLCESLSLSYPCSTGFPEGFNPESRGMVKIN</sequence>
<proteinExistence type="predicted"/>
<organism evidence="2 3">
    <name type="scientific">Microcystis aeruginosa NIES-4285</name>
    <dbReference type="NCBI Taxonomy" id="2497681"/>
    <lineage>
        <taxon>Bacteria</taxon>
        <taxon>Bacillati</taxon>
        <taxon>Cyanobacteriota</taxon>
        <taxon>Cyanophyceae</taxon>
        <taxon>Oscillatoriophycideae</taxon>
        <taxon>Chroococcales</taxon>
        <taxon>Microcystaceae</taxon>
        <taxon>Microcystis</taxon>
    </lineage>
</organism>
<dbReference type="PANTHER" id="PTHR14136:SF17">
    <property type="entry name" value="BTB_POZ DOMAIN-CONTAINING PROTEIN KCTD9"/>
    <property type="match status" value="1"/>
</dbReference>
<dbReference type="InterPro" id="IPR001646">
    <property type="entry name" value="5peptide_repeat"/>
</dbReference>
<accession>A0A402DJF1</accession>
<keyword evidence="1" id="KW-1133">Transmembrane helix</keyword>
<dbReference type="InterPro" id="IPR051082">
    <property type="entry name" value="Pentapeptide-BTB/POZ_domain"/>
</dbReference>
<reference evidence="3" key="1">
    <citation type="submission" date="2018-12" db="EMBL/GenBank/DDBJ databases">
        <title>Genome sequence of Microcystis aeruginosa NIES-4285.</title>
        <authorList>
            <person name="Tanabe Y."/>
        </authorList>
    </citation>
    <scope>NUCLEOTIDE SEQUENCE [LARGE SCALE GENOMIC DNA]</scope>
    <source>
        <strain evidence="3">NIES-4285</strain>
    </source>
</reference>
<feature type="transmembrane region" description="Helical" evidence="1">
    <location>
        <begin position="20"/>
        <end position="42"/>
    </location>
</feature>
<dbReference type="PANTHER" id="PTHR14136">
    <property type="entry name" value="BTB_POZ DOMAIN-CONTAINING PROTEIN KCTD9"/>
    <property type="match status" value="1"/>
</dbReference>
<evidence type="ECO:0000313" key="3">
    <source>
        <dbReference type="Proteomes" id="UP000289660"/>
    </source>
</evidence>
<dbReference type="AlphaFoldDB" id="A0A402DJF1"/>
<dbReference type="Proteomes" id="UP000289660">
    <property type="component" value="Unassembled WGS sequence"/>
</dbReference>
<protein>
    <submittedName>
        <fullName evidence="2">Secreted effector protein PipB</fullName>
    </submittedName>
</protein>
<keyword evidence="1" id="KW-0812">Transmembrane</keyword>
<gene>
    <name evidence="2" type="primary">pipB_4</name>
    <name evidence="2" type="ORF">MiAbB_04231</name>
</gene>
<evidence type="ECO:0000313" key="2">
    <source>
        <dbReference type="EMBL" id="GCE62285.1"/>
    </source>
</evidence>
<keyword evidence="1" id="KW-0472">Membrane</keyword>
<dbReference type="Gene3D" id="2.160.20.80">
    <property type="entry name" value="E3 ubiquitin-protein ligase SopA"/>
    <property type="match status" value="1"/>
</dbReference>
<dbReference type="Pfam" id="PF00805">
    <property type="entry name" value="Pentapeptide"/>
    <property type="match status" value="2"/>
</dbReference>
<evidence type="ECO:0000256" key="1">
    <source>
        <dbReference type="SAM" id="Phobius"/>
    </source>
</evidence>